<proteinExistence type="predicted"/>
<accession>A0A7K7GSZ3</accession>
<name>A0A7K7GSZ3_ERIRU</name>
<dbReference type="InterPro" id="IPR038752">
    <property type="entry name" value="IQCH"/>
</dbReference>
<feature type="region of interest" description="Disordered" evidence="1">
    <location>
        <begin position="16"/>
        <end position="87"/>
    </location>
</feature>
<feature type="compositionally biased region" description="Polar residues" evidence="1">
    <location>
        <begin position="76"/>
        <end position="87"/>
    </location>
</feature>
<dbReference type="PANTHER" id="PTHR14465:SF0">
    <property type="entry name" value="IQ DOMAIN-CONTAINING PROTEIN H"/>
    <property type="match status" value="1"/>
</dbReference>
<dbReference type="EMBL" id="VZSK01001945">
    <property type="protein sequence ID" value="NWY72839.1"/>
    <property type="molecule type" value="Genomic_DNA"/>
</dbReference>
<feature type="non-terminal residue" evidence="3">
    <location>
        <position position="803"/>
    </location>
</feature>
<dbReference type="InterPro" id="IPR056855">
    <property type="entry name" value="ATP-grasp_IQCH"/>
</dbReference>
<evidence type="ECO:0000313" key="3">
    <source>
        <dbReference type="EMBL" id="NWY72839.1"/>
    </source>
</evidence>
<feature type="non-terminal residue" evidence="3">
    <location>
        <position position="1"/>
    </location>
</feature>
<dbReference type="AlphaFoldDB" id="A0A7K7GSZ3"/>
<feature type="domain" description="IQCH-like ATP-grasp" evidence="2">
    <location>
        <begin position="375"/>
        <end position="636"/>
    </location>
</feature>
<dbReference type="PANTHER" id="PTHR14465">
    <property type="entry name" value="IQ DOMAIN-CONTAINING PROTEIN H"/>
    <property type="match status" value="1"/>
</dbReference>
<protein>
    <submittedName>
        <fullName evidence="3">IQCH protein</fullName>
    </submittedName>
</protein>
<evidence type="ECO:0000259" key="2">
    <source>
        <dbReference type="Pfam" id="PF24923"/>
    </source>
</evidence>
<evidence type="ECO:0000313" key="4">
    <source>
        <dbReference type="Proteomes" id="UP000529965"/>
    </source>
</evidence>
<evidence type="ECO:0000256" key="1">
    <source>
        <dbReference type="SAM" id="MobiDB-lite"/>
    </source>
</evidence>
<reference evidence="3 4" key="1">
    <citation type="submission" date="2019-09" db="EMBL/GenBank/DDBJ databases">
        <title>Bird 10,000 Genomes (B10K) Project - Family phase.</title>
        <authorList>
            <person name="Zhang G."/>
        </authorList>
    </citation>
    <scope>NUCLEOTIDE SEQUENCE [LARGE SCALE GENOMIC DNA]</scope>
    <source>
        <strain evidence="3">OUT-0015</strain>
        <tissue evidence="3">Blood</tissue>
    </source>
</reference>
<gene>
    <name evidence="3" type="primary">Iqch</name>
    <name evidence="3" type="ORF">ERIRUB_R06657</name>
</gene>
<sequence>LSLSGQRLILPAARRTLPAPPGVSRAAPCPEFPRQHKEPAEAISGTHSSAKGNIAPLPSSNSMVSTRKSEPEWRSPAQQLESEGHIPSQTQDPCLDWDTAVHQKAPGFLALQHHHHSSCGEILEPTPKLLKDQKSAPITSELDFQEKPTKSAAVSVMKKQAAVAQPLHQAGQSSRGSAGAAAAGIWDSCLSSTLGQPQHRHLHNFYSRAKHLAANWNRIRTSRRTIIHIPSLGYSQHTREHIPDFALQQNLQMGRLCDILDANVDVIYICPLALSEEVLQYYHKLLGLQAAVRSGNPEDMADLQDRFKILTPEAINSFPEHHMCLATVLRHSPRTLQRLQALLQGRDAYMVGGVPHLDDLAVADELQVPFLGSEPAVAQLYSTKSGSKRIFASAGVPTPPGEWDIHSREQLLRALSQLILDNLEVQRWLFKVDGERGGDGTAFCDVICHLECYPCIQRERPDLGRDSQARELALVKISQELPGLLAQHVQPVNEKRFPTWEKFLQTFLTQGGVIEAFPCSASVTNLTVDVLIEPTGQVTLLSSGDQLHAEGPLRSSGTTIPQRSVDPELLQGLCFRIGEACKSKGVLGYFSVDFVAFTHPQTKEQQVWATDLDLCYSDQLALTQLLLYMTDGNLDCGSSPLQGPLAPKGRHKETKPVGIGVEMRNPVLFLQPGPCSPLYAVTSSQLRHSNLSGISYQLLLHTCRARGVGFDLQEKQGTVFVLYEDQKRHRLGMVTIGEDLQGVLLTFARNLFIIHQEISAPNMQGETNFKMAIRDIEAILGVTAENKLRLEEEQPWEADALKE</sequence>
<dbReference type="Pfam" id="PF24923">
    <property type="entry name" value="ATP-grasp_IQCH"/>
    <property type="match status" value="1"/>
</dbReference>
<keyword evidence="4" id="KW-1185">Reference proteome</keyword>
<organism evidence="3 4">
    <name type="scientific">Erithacus rubecula</name>
    <name type="common">European robin</name>
    <dbReference type="NCBI Taxonomy" id="37610"/>
    <lineage>
        <taxon>Eukaryota</taxon>
        <taxon>Metazoa</taxon>
        <taxon>Chordata</taxon>
        <taxon>Craniata</taxon>
        <taxon>Vertebrata</taxon>
        <taxon>Euteleostomi</taxon>
        <taxon>Archelosauria</taxon>
        <taxon>Archosauria</taxon>
        <taxon>Dinosauria</taxon>
        <taxon>Saurischia</taxon>
        <taxon>Theropoda</taxon>
        <taxon>Coelurosauria</taxon>
        <taxon>Aves</taxon>
        <taxon>Neognathae</taxon>
        <taxon>Neoaves</taxon>
        <taxon>Telluraves</taxon>
        <taxon>Australaves</taxon>
        <taxon>Passeriformes</taxon>
        <taxon>Turdidae</taxon>
        <taxon>Erithacus</taxon>
    </lineage>
</organism>
<dbReference type="Proteomes" id="UP000529965">
    <property type="component" value="Unassembled WGS sequence"/>
</dbReference>
<comment type="caution">
    <text evidence="3">The sequence shown here is derived from an EMBL/GenBank/DDBJ whole genome shotgun (WGS) entry which is preliminary data.</text>
</comment>